<comment type="function">
    <text evidence="10">ATP dependent phosphorylation of adenosine and other related nucleoside analogs to monophosphate derivatives.</text>
</comment>
<dbReference type="EMBL" id="CAJNOT010000473">
    <property type="protein sequence ID" value="CAF0994274.1"/>
    <property type="molecule type" value="Genomic_DNA"/>
</dbReference>
<feature type="domain" description="Carbohydrate kinase PfkB" evidence="11">
    <location>
        <begin position="55"/>
        <end position="340"/>
    </location>
</feature>
<evidence type="ECO:0000313" key="12">
    <source>
        <dbReference type="EMBL" id="CAF0994274.1"/>
    </source>
</evidence>
<dbReference type="Gene3D" id="3.30.1110.10">
    <property type="match status" value="1"/>
</dbReference>
<proteinExistence type="inferred from homology"/>
<keyword evidence="5 10" id="KW-0660">Purine salvage</keyword>
<dbReference type="InterPro" id="IPR011611">
    <property type="entry name" value="PfkB_dom"/>
</dbReference>
<dbReference type="SUPFAM" id="SSF53613">
    <property type="entry name" value="Ribokinase-like"/>
    <property type="match status" value="1"/>
</dbReference>
<organism evidence="12 13">
    <name type="scientific">Rotaria sordida</name>
    <dbReference type="NCBI Taxonomy" id="392033"/>
    <lineage>
        <taxon>Eukaryota</taxon>
        <taxon>Metazoa</taxon>
        <taxon>Spiralia</taxon>
        <taxon>Gnathifera</taxon>
        <taxon>Rotifera</taxon>
        <taxon>Eurotatoria</taxon>
        <taxon>Bdelloidea</taxon>
        <taxon>Philodinida</taxon>
        <taxon>Philodinidae</taxon>
        <taxon>Rotaria</taxon>
    </lineage>
</organism>
<name>A0A814GDG9_9BILA</name>
<evidence type="ECO:0000256" key="3">
    <source>
        <dbReference type="ARBA" id="ARBA00012119"/>
    </source>
</evidence>
<dbReference type="GO" id="GO:0006144">
    <property type="term" value="P:purine nucleobase metabolic process"/>
    <property type="evidence" value="ECO:0007669"/>
    <property type="project" value="TreeGrafter"/>
</dbReference>
<accession>A0A814GDG9</accession>
<dbReference type="Proteomes" id="UP000663864">
    <property type="component" value="Unassembled WGS sequence"/>
</dbReference>
<dbReference type="GO" id="GO:0005829">
    <property type="term" value="C:cytosol"/>
    <property type="evidence" value="ECO:0007669"/>
    <property type="project" value="TreeGrafter"/>
</dbReference>
<comment type="similarity">
    <text evidence="2 10">Belongs to the carbohydrate kinase PfkB family.</text>
</comment>
<dbReference type="UniPathway" id="UPA00588">
    <property type="reaction ID" value="UER00659"/>
</dbReference>
<evidence type="ECO:0000256" key="6">
    <source>
        <dbReference type="ARBA" id="ARBA00022741"/>
    </source>
</evidence>
<evidence type="ECO:0000256" key="4">
    <source>
        <dbReference type="ARBA" id="ARBA00022679"/>
    </source>
</evidence>
<dbReference type="InterPro" id="IPR001805">
    <property type="entry name" value="Adenokinase"/>
</dbReference>
<keyword evidence="10" id="KW-0539">Nucleus</keyword>
<dbReference type="GO" id="GO:0004001">
    <property type="term" value="F:adenosine kinase activity"/>
    <property type="evidence" value="ECO:0007669"/>
    <property type="project" value="UniProtKB-UniRule"/>
</dbReference>
<dbReference type="GO" id="GO:0044209">
    <property type="term" value="P:AMP salvage"/>
    <property type="evidence" value="ECO:0007669"/>
    <property type="project" value="UniProtKB-UniRule"/>
</dbReference>
<dbReference type="CDD" id="cd01168">
    <property type="entry name" value="adenosine_kinase"/>
    <property type="match status" value="1"/>
</dbReference>
<evidence type="ECO:0000259" key="11">
    <source>
        <dbReference type="Pfam" id="PF00294"/>
    </source>
</evidence>
<comment type="subcellular location">
    <subcellularLocation>
        <location evidence="10">Nucleus</location>
    </subcellularLocation>
</comment>
<comment type="pathway">
    <text evidence="1 10">Purine metabolism; AMP biosynthesis via salvage pathway; AMP from adenosine: step 1/1.</text>
</comment>
<keyword evidence="6 10" id="KW-0547">Nucleotide-binding</keyword>
<dbReference type="GO" id="GO:0006166">
    <property type="term" value="P:purine ribonucleoside salvage"/>
    <property type="evidence" value="ECO:0007669"/>
    <property type="project" value="UniProtKB-KW"/>
</dbReference>
<keyword evidence="10" id="KW-0460">Magnesium</keyword>
<comment type="subunit">
    <text evidence="10">Monomer.</text>
</comment>
<reference evidence="12" key="1">
    <citation type="submission" date="2021-02" db="EMBL/GenBank/DDBJ databases">
        <authorList>
            <person name="Nowell W R."/>
        </authorList>
    </citation>
    <scope>NUCLEOTIDE SEQUENCE</scope>
</reference>
<sequence length="347" mass="38788">MAEKMILRRGSFFGIGNPLLDVSKEVDEDFLERYKLKENEAILARDEHAPLFRTLNKQGRLAIGGSSQNVMRTILWFLQQKHIASYMGCVGDDFEKQNLMQLAESAGLDVKYQTHAKLTTGRCAVLISSRDQVRTMVASLGASEAFTADFLDEKENWAVIEQAQILCSEGFFLVSCREAFMRVCEHAFKMGKIFSMTLSAKYICDDPIGVRLLSALPYADVVFGYEDEARVLAKTQLRVQSTSLHAVLEAIRDTPKWNRDRPRIVVVTKIPERTTVATVDGIKEYKWKKPSKIIDTHGCGDALAGGFLAYLALGKNIDQCANAGLYCAYENLQQLGCQFPAKPSYNG</sequence>
<evidence type="ECO:0000256" key="2">
    <source>
        <dbReference type="ARBA" id="ARBA00010688"/>
    </source>
</evidence>
<feature type="active site" description="Proton acceptor" evidence="9">
    <location>
        <position position="301"/>
    </location>
</feature>
<dbReference type="GO" id="GO:0005524">
    <property type="term" value="F:ATP binding"/>
    <property type="evidence" value="ECO:0007669"/>
    <property type="project" value="UniProtKB-UniRule"/>
</dbReference>
<dbReference type="PRINTS" id="PR00989">
    <property type="entry name" value="ADENOKINASE"/>
</dbReference>
<keyword evidence="8 10" id="KW-0067">ATP-binding</keyword>
<dbReference type="Gene3D" id="3.40.1190.20">
    <property type="match status" value="1"/>
</dbReference>
<evidence type="ECO:0000313" key="13">
    <source>
        <dbReference type="Proteomes" id="UP000663864"/>
    </source>
</evidence>
<evidence type="ECO:0000256" key="9">
    <source>
        <dbReference type="PIRSR" id="PIRSR601805-1"/>
    </source>
</evidence>
<evidence type="ECO:0000256" key="5">
    <source>
        <dbReference type="ARBA" id="ARBA00022726"/>
    </source>
</evidence>
<evidence type="ECO:0000256" key="7">
    <source>
        <dbReference type="ARBA" id="ARBA00022777"/>
    </source>
</evidence>
<comment type="catalytic activity">
    <reaction evidence="10">
        <text>adenosine + ATP = AMP + ADP + H(+)</text>
        <dbReference type="Rhea" id="RHEA:20824"/>
        <dbReference type="ChEBI" id="CHEBI:15378"/>
        <dbReference type="ChEBI" id="CHEBI:16335"/>
        <dbReference type="ChEBI" id="CHEBI:30616"/>
        <dbReference type="ChEBI" id="CHEBI:456215"/>
        <dbReference type="ChEBI" id="CHEBI:456216"/>
        <dbReference type="EC" id="2.7.1.20"/>
    </reaction>
</comment>
<dbReference type="EC" id="2.7.1.20" evidence="3 10"/>
<dbReference type="PANTHER" id="PTHR45769:SF3">
    <property type="entry name" value="ADENOSINE KINASE"/>
    <property type="match status" value="1"/>
</dbReference>
<keyword evidence="7 10" id="KW-0418">Kinase</keyword>
<keyword evidence="4 10" id="KW-0808">Transferase</keyword>
<evidence type="ECO:0000256" key="1">
    <source>
        <dbReference type="ARBA" id="ARBA00004801"/>
    </source>
</evidence>
<dbReference type="GO" id="GO:0005634">
    <property type="term" value="C:nucleus"/>
    <property type="evidence" value="ECO:0007669"/>
    <property type="project" value="UniProtKB-SubCell"/>
</dbReference>
<gene>
    <name evidence="12" type="ORF">ZHD862_LOCUS12183</name>
</gene>
<dbReference type="PANTHER" id="PTHR45769">
    <property type="entry name" value="ADENOSINE KINASE"/>
    <property type="match status" value="1"/>
</dbReference>
<dbReference type="InterPro" id="IPR029056">
    <property type="entry name" value="Ribokinase-like"/>
</dbReference>
<comment type="caution">
    <text evidence="12">The sequence shown here is derived from an EMBL/GenBank/DDBJ whole genome shotgun (WGS) entry which is preliminary data.</text>
</comment>
<protein>
    <recommendedName>
        <fullName evidence="3 10">Adenosine kinase</fullName>
        <shortName evidence="10">AK</shortName>
        <ecNumber evidence="3 10">2.7.1.20</ecNumber>
    </recommendedName>
    <alternativeName>
        <fullName evidence="10">Adenosine 5'-phosphotransferase</fullName>
    </alternativeName>
</protein>
<evidence type="ECO:0000256" key="10">
    <source>
        <dbReference type="RuleBase" id="RU368116"/>
    </source>
</evidence>
<dbReference type="Pfam" id="PF00294">
    <property type="entry name" value="PfkB"/>
    <property type="match status" value="1"/>
</dbReference>
<dbReference type="AlphaFoldDB" id="A0A814GDG9"/>
<evidence type="ECO:0000256" key="8">
    <source>
        <dbReference type="ARBA" id="ARBA00022840"/>
    </source>
</evidence>
<comment type="cofactor">
    <cofactor evidence="10">
        <name>Mg(2+)</name>
        <dbReference type="ChEBI" id="CHEBI:18420"/>
    </cofactor>
    <text evidence="10">Binds 3 Mg(2+) ions per subunit.</text>
</comment>